<keyword evidence="6 8" id="KW-0472">Membrane</keyword>
<evidence type="ECO:0000256" key="2">
    <source>
        <dbReference type="ARBA" id="ARBA00022448"/>
    </source>
</evidence>
<dbReference type="PANTHER" id="PTHR43266:SF2">
    <property type="entry name" value="MAJOR FACILITATOR SUPERFAMILY (MFS) PROFILE DOMAIN-CONTAINING PROTEIN"/>
    <property type="match status" value="1"/>
</dbReference>
<feature type="transmembrane region" description="Helical" evidence="8">
    <location>
        <begin position="172"/>
        <end position="191"/>
    </location>
</feature>
<feature type="transmembrane region" description="Helical" evidence="8">
    <location>
        <begin position="399"/>
        <end position="422"/>
    </location>
</feature>
<dbReference type="InterPro" id="IPR011701">
    <property type="entry name" value="MFS"/>
</dbReference>
<evidence type="ECO:0000256" key="8">
    <source>
        <dbReference type="SAM" id="Phobius"/>
    </source>
</evidence>
<dbReference type="RefSeq" id="WP_273173582.1">
    <property type="nucleotide sequence ID" value="NZ_JAAXZR010000019.1"/>
</dbReference>
<keyword evidence="4 8" id="KW-0812">Transmembrane</keyword>
<feature type="region of interest" description="Disordered" evidence="7">
    <location>
        <begin position="200"/>
        <end position="228"/>
    </location>
</feature>
<evidence type="ECO:0000256" key="6">
    <source>
        <dbReference type="ARBA" id="ARBA00023136"/>
    </source>
</evidence>
<comment type="subcellular location">
    <subcellularLocation>
        <location evidence="1">Cell membrane</location>
        <topology evidence="1">Multi-pass membrane protein</topology>
    </subcellularLocation>
</comment>
<protein>
    <submittedName>
        <fullName evidence="9">MFS transporter</fullName>
    </submittedName>
</protein>
<feature type="transmembrane region" description="Helical" evidence="8">
    <location>
        <begin position="104"/>
        <end position="129"/>
    </location>
</feature>
<gene>
    <name evidence="9" type="ORF">GXW98_05110</name>
</gene>
<accession>A0A971CZF3</accession>
<evidence type="ECO:0000313" key="10">
    <source>
        <dbReference type="Proteomes" id="UP000767327"/>
    </source>
</evidence>
<reference evidence="9" key="1">
    <citation type="journal article" date="2020" name="Biotechnol. Biofuels">
        <title>New insights from the biogas microbiome by comprehensive genome-resolved metagenomics of nearly 1600 species originating from multiple anaerobic digesters.</title>
        <authorList>
            <person name="Campanaro S."/>
            <person name="Treu L."/>
            <person name="Rodriguez-R L.M."/>
            <person name="Kovalovszki A."/>
            <person name="Ziels R.M."/>
            <person name="Maus I."/>
            <person name="Zhu X."/>
            <person name="Kougias P.G."/>
            <person name="Basile A."/>
            <person name="Luo G."/>
            <person name="Schluter A."/>
            <person name="Konstantinidis K.T."/>
            <person name="Angelidaki I."/>
        </authorList>
    </citation>
    <scope>NUCLEOTIDE SEQUENCE</scope>
    <source>
        <strain evidence="9">AS01afH2WH_6</strain>
    </source>
</reference>
<dbReference type="GO" id="GO:0005886">
    <property type="term" value="C:plasma membrane"/>
    <property type="evidence" value="ECO:0007669"/>
    <property type="project" value="UniProtKB-SubCell"/>
</dbReference>
<comment type="caution">
    <text evidence="9">The sequence shown here is derived from an EMBL/GenBank/DDBJ whole genome shotgun (WGS) entry which is preliminary data.</text>
</comment>
<evidence type="ECO:0000256" key="5">
    <source>
        <dbReference type="ARBA" id="ARBA00022989"/>
    </source>
</evidence>
<keyword evidence="2" id="KW-0813">Transport</keyword>
<dbReference type="Gene3D" id="1.20.1250.20">
    <property type="entry name" value="MFS general substrate transporter like domains"/>
    <property type="match status" value="1"/>
</dbReference>
<dbReference type="GO" id="GO:0022857">
    <property type="term" value="F:transmembrane transporter activity"/>
    <property type="evidence" value="ECO:0007669"/>
    <property type="project" value="InterPro"/>
</dbReference>
<feature type="transmembrane region" description="Helical" evidence="8">
    <location>
        <begin position="344"/>
        <end position="364"/>
    </location>
</feature>
<feature type="transmembrane region" description="Helical" evidence="8">
    <location>
        <begin position="376"/>
        <end position="393"/>
    </location>
</feature>
<reference evidence="9" key="2">
    <citation type="submission" date="2020-01" db="EMBL/GenBank/DDBJ databases">
        <authorList>
            <person name="Campanaro S."/>
        </authorList>
    </citation>
    <scope>NUCLEOTIDE SEQUENCE</scope>
    <source>
        <strain evidence="9">AS01afH2WH_6</strain>
    </source>
</reference>
<dbReference type="AlphaFoldDB" id="A0A971CZF3"/>
<dbReference type="InterPro" id="IPR036259">
    <property type="entry name" value="MFS_trans_sf"/>
</dbReference>
<keyword evidence="5 8" id="KW-1133">Transmembrane helix</keyword>
<feature type="transmembrane region" description="Helical" evidence="8">
    <location>
        <begin position="462"/>
        <end position="482"/>
    </location>
</feature>
<evidence type="ECO:0000256" key="7">
    <source>
        <dbReference type="SAM" id="MobiDB-lite"/>
    </source>
</evidence>
<feature type="transmembrane region" description="Helical" evidence="8">
    <location>
        <begin position="434"/>
        <end position="456"/>
    </location>
</feature>
<name>A0A971CZF3_9BIFI</name>
<dbReference type="SUPFAM" id="SSF103473">
    <property type="entry name" value="MFS general substrate transporter"/>
    <property type="match status" value="1"/>
</dbReference>
<dbReference type="EMBL" id="JAAXZR010000019">
    <property type="protein sequence ID" value="NLT79647.1"/>
    <property type="molecule type" value="Genomic_DNA"/>
</dbReference>
<proteinExistence type="predicted"/>
<evidence type="ECO:0000256" key="4">
    <source>
        <dbReference type="ARBA" id="ARBA00022692"/>
    </source>
</evidence>
<feature type="transmembrane region" description="Helical" evidence="8">
    <location>
        <begin position="311"/>
        <end position="332"/>
    </location>
</feature>
<evidence type="ECO:0000256" key="1">
    <source>
        <dbReference type="ARBA" id="ARBA00004651"/>
    </source>
</evidence>
<feature type="transmembrane region" description="Helical" evidence="8">
    <location>
        <begin position="78"/>
        <end position="98"/>
    </location>
</feature>
<evidence type="ECO:0000313" key="9">
    <source>
        <dbReference type="EMBL" id="NLT79647.1"/>
    </source>
</evidence>
<evidence type="ECO:0000256" key="3">
    <source>
        <dbReference type="ARBA" id="ARBA00022475"/>
    </source>
</evidence>
<dbReference type="Pfam" id="PF07690">
    <property type="entry name" value="MFS_1"/>
    <property type="match status" value="1"/>
</dbReference>
<feature type="compositionally biased region" description="Low complexity" evidence="7">
    <location>
        <begin position="200"/>
        <end position="216"/>
    </location>
</feature>
<dbReference type="Proteomes" id="UP000767327">
    <property type="component" value="Unassembled WGS sequence"/>
</dbReference>
<organism evidence="9 10">
    <name type="scientific">Bifidobacterium crudilactis</name>
    <dbReference type="NCBI Taxonomy" id="327277"/>
    <lineage>
        <taxon>Bacteria</taxon>
        <taxon>Bacillati</taxon>
        <taxon>Actinomycetota</taxon>
        <taxon>Actinomycetes</taxon>
        <taxon>Bifidobacteriales</taxon>
        <taxon>Bifidobacteriaceae</taxon>
        <taxon>Bifidobacterium</taxon>
    </lineage>
</organism>
<keyword evidence="3" id="KW-1003">Cell membrane</keyword>
<feature type="transmembrane region" description="Helical" evidence="8">
    <location>
        <begin position="12"/>
        <end position="39"/>
    </location>
</feature>
<dbReference type="PANTHER" id="PTHR43266">
    <property type="entry name" value="MACROLIDE-EFFLUX PROTEIN"/>
    <property type="match status" value="1"/>
</dbReference>
<sequence length="500" mass="52482">MTASKELWRSQGYLAWFTADTAVAVGTALRGFAIPLIAFSVSHSLATAGWLATMSAVLQQGCTLLGGTIVDRHPRKPLIIANAVIQTLLWTMVSALMISGRLNITVLFAVVGVAACTTGLIGEATDAALRSIIDMQEYSKARSINEGRDATINMAGSPIGGILYGIQPWLPFVCSALVYAIAGGSATRLHLRKRGMPMDADAGAGASARADVGSGDRASEANGAGHSTSDVVQAAGVDSSDIDSSGIGAAGITTVGIDAAEISASEISASDIQQAGSGNGSAQREGHDEARTSFMSDFVLGWQWTFHTYRLPLIIVAASLINFGLNGLQYTIQLHLINVGTQPFRIGLMDTGVCIGMLVGSVLANRLSDKVHVGKMMCAAFIMAFLFVIPMLVDSNYWVILICYAFVALPFPMVNSMLFGFVFSKTDENLQGRVATVISVPAQVLSMFCGGIAGSLLPLTGFTVSMAIFWGAIGISMLIATLSPAIRGIPKSDEWANARL</sequence>